<evidence type="ECO:0000256" key="6">
    <source>
        <dbReference type="ARBA" id="ARBA00023273"/>
    </source>
</evidence>
<name>A0A7M7G3G1_NASVI</name>
<dbReference type="PANTHER" id="PTHR31954">
    <property type="entry name" value="CILIA- AND FLAGELLA-ASSOCIATED PROTEIN 157"/>
    <property type="match status" value="1"/>
</dbReference>
<dbReference type="OrthoDB" id="166611at2759"/>
<evidence type="ECO:0000313" key="10">
    <source>
        <dbReference type="Proteomes" id="UP000002358"/>
    </source>
</evidence>
<feature type="compositionally biased region" description="Acidic residues" evidence="8">
    <location>
        <begin position="533"/>
        <end position="548"/>
    </location>
</feature>
<keyword evidence="4 7" id="KW-0175">Coiled coil</keyword>
<dbReference type="InParanoid" id="A0A7M7G3G1"/>
<evidence type="ECO:0000256" key="3">
    <source>
        <dbReference type="ARBA" id="ARBA00014087"/>
    </source>
</evidence>
<feature type="region of interest" description="Disordered" evidence="8">
    <location>
        <begin position="1"/>
        <end position="33"/>
    </location>
</feature>
<dbReference type="SMR" id="A0A7M7G3G1"/>
<feature type="compositionally biased region" description="Low complexity" evidence="8">
    <location>
        <begin position="483"/>
        <end position="501"/>
    </location>
</feature>
<dbReference type="EnsemblMetazoa" id="XM_001601183">
    <property type="protein sequence ID" value="XP_001601233"/>
    <property type="gene ID" value="LOC100116841"/>
</dbReference>
<dbReference type="KEGG" id="nvi:100116841"/>
<keyword evidence="10" id="KW-1185">Reference proteome</keyword>
<feature type="compositionally biased region" description="Basic and acidic residues" evidence="8">
    <location>
        <begin position="516"/>
        <end position="532"/>
    </location>
</feature>
<evidence type="ECO:0000256" key="7">
    <source>
        <dbReference type="SAM" id="Coils"/>
    </source>
</evidence>
<dbReference type="PANTHER" id="PTHR31954:SF1">
    <property type="entry name" value="CILIA- AND FLAGELLA-ASSOCIATED PROTEIN 157"/>
    <property type="match status" value="1"/>
</dbReference>
<keyword evidence="5" id="KW-0969">Cilium</keyword>
<evidence type="ECO:0000256" key="2">
    <source>
        <dbReference type="ARBA" id="ARBA00010841"/>
    </source>
</evidence>
<reference evidence="9" key="1">
    <citation type="submission" date="2021-01" db="UniProtKB">
        <authorList>
            <consortium name="EnsemblMetazoa"/>
        </authorList>
    </citation>
    <scope>IDENTIFICATION</scope>
</reference>
<feature type="compositionally biased region" description="Polar residues" evidence="8">
    <location>
        <begin position="502"/>
        <end position="515"/>
    </location>
</feature>
<evidence type="ECO:0000256" key="4">
    <source>
        <dbReference type="ARBA" id="ARBA00023054"/>
    </source>
</evidence>
<feature type="coiled-coil region" evidence="7">
    <location>
        <begin position="42"/>
        <end position="122"/>
    </location>
</feature>
<dbReference type="GO" id="GO:0008017">
    <property type="term" value="F:microtubule binding"/>
    <property type="evidence" value="ECO:0007669"/>
    <property type="project" value="TreeGrafter"/>
</dbReference>
<evidence type="ECO:0000256" key="5">
    <source>
        <dbReference type="ARBA" id="ARBA00023069"/>
    </source>
</evidence>
<proteinExistence type="inferred from homology"/>
<gene>
    <name evidence="9" type="primary">100116841</name>
</gene>
<feature type="region of interest" description="Disordered" evidence="8">
    <location>
        <begin position="479"/>
        <end position="550"/>
    </location>
</feature>
<protein>
    <recommendedName>
        <fullName evidence="3">Cilia- and flagella-associated protein 157</fullName>
    </recommendedName>
</protein>
<sequence length="568" mass="66045">MVDLQEKHKGNISLPARLQSPDATNIKPKNEDDHPTIVNVQKAMYEVILNDLQRKIERLQIRNEDLENFCDKVKSSSENVDQESELEIVQLNNNIAIEVKKVNELKKRCDEIEASRENEKLRHLEKIRQMEENFEKTRIQLYSEIKTISAKINMIDEYKLADEGLRKKLNDKIETTLRKEDEMEKTLTRLNYKSKIHKENLKKEAYKKILDTSETFQLELKDTTSPTEQRLMRENIVLENELDRLWNDHSNMQAVDLKHIDTIKEYHDKIKEAKSNTKRRLIACKIQNLLIKKLQSVRSKVEKELGKSFQTAKHFEERYLQLLDKTKNAEFSTDNIRKRKLEVMLHQERVKLALTNAFKIQSLSAFERVSRTLSSLKNAVDSALMITKHDANEELKNMNLQAFGNHLLNIIEDCESEKWIAKSESTETVADLLNVYVTGDLGFEPKHIQIIEQVSPEMHKSESKSVLSTLEILKELEQLPTASEKQQQSVSSRKSSHNSGSTDIFNSSATTINESEVSKNESADRVEERETISVEEEEDDYEEEDVSDYDVSQLEYEIEDFENTVNLG</sequence>
<organism evidence="9 10">
    <name type="scientific">Nasonia vitripennis</name>
    <name type="common">Parasitic wasp</name>
    <dbReference type="NCBI Taxonomy" id="7425"/>
    <lineage>
        <taxon>Eukaryota</taxon>
        <taxon>Metazoa</taxon>
        <taxon>Ecdysozoa</taxon>
        <taxon>Arthropoda</taxon>
        <taxon>Hexapoda</taxon>
        <taxon>Insecta</taxon>
        <taxon>Pterygota</taxon>
        <taxon>Neoptera</taxon>
        <taxon>Endopterygota</taxon>
        <taxon>Hymenoptera</taxon>
        <taxon>Apocrita</taxon>
        <taxon>Proctotrupomorpha</taxon>
        <taxon>Chalcidoidea</taxon>
        <taxon>Pteromalidae</taxon>
        <taxon>Pteromalinae</taxon>
        <taxon>Nasonia</taxon>
    </lineage>
</organism>
<evidence type="ECO:0000256" key="8">
    <source>
        <dbReference type="SAM" id="MobiDB-lite"/>
    </source>
</evidence>
<dbReference type="GO" id="GO:0036064">
    <property type="term" value="C:ciliary basal body"/>
    <property type="evidence" value="ECO:0007669"/>
    <property type="project" value="TreeGrafter"/>
</dbReference>
<accession>A0A7M7G3G1</accession>
<dbReference type="AlphaFoldDB" id="A0A7M7G3G1"/>
<evidence type="ECO:0000313" key="9">
    <source>
        <dbReference type="EnsemblMetazoa" id="XP_001601233"/>
    </source>
</evidence>
<evidence type="ECO:0000256" key="1">
    <source>
        <dbReference type="ARBA" id="ARBA00004138"/>
    </source>
</evidence>
<dbReference type="InterPro" id="IPR038844">
    <property type="entry name" value="CFAP157"/>
</dbReference>
<dbReference type="OMA" id="WIAKSES"/>
<comment type="similarity">
    <text evidence="2">Belongs to the CFAP157 family.</text>
</comment>
<dbReference type="Proteomes" id="UP000002358">
    <property type="component" value="Chromosome 2"/>
</dbReference>
<keyword evidence="6" id="KW-0966">Cell projection</keyword>
<comment type="subcellular location">
    <subcellularLocation>
        <location evidence="1">Cell projection</location>
        <location evidence="1">Cilium</location>
    </subcellularLocation>
</comment>